<evidence type="ECO:0000313" key="2">
    <source>
        <dbReference type="Proteomes" id="UP001597151"/>
    </source>
</evidence>
<protein>
    <submittedName>
        <fullName evidence="1">Uncharacterized protein</fullName>
    </submittedName>
</protein>
<evidence type="ECO:0000313" key="1">
    <source>
        <dbReference type="EMBL" id="MFD1196661.1"/>
    </source>
</evidence>
<sequence length="68" mass="7578">MTTFNTNIDLDPRGDATPGTRATAKVLTLQLANLLRGNLFFVAWPPDELLEKAARREAARRAVDNLLR</sequence>
<keyword evidence="2" id="KW-1185">Reference proteome</keyword>
<comment type="caution">
    <text evidence="1">The sequence shown here is derived from an EMBL/GenBank/DDBJ whole genome shotgun (WGS) entry which is preliminary data.</text>
</comment>
<dbReference type="Proteomes" id="UP001597151">
    <property type="component" value="Unassembled WGS sequence"/>
</dbReference>
<dbReference type="EMBL" id="JBHTKR010000010">
    <property type="protein sequence ID" value="MFD1196661.1"/>
    <property type="molecule type" value="Genomic_DNA"/>
</dbReference>
<dbReference type="RefSeq" id="WP_380795071.1">
    <property type="nucleotide sequence ID" value="NZ_JBHTKR010000010.1"/>
</dbReference>
<gene>
    <name evidence="1" type="ORF">ACFQ3C_18515</name>
</gene>
<reference evidence="2" key="1">
    <citation type="journal article" date="2019" name="Int. J. Syst. Evol. Microbiol.">
        <title>The Global Catalogue of Microorganisms (GCM) 10K type strain sequencing project: providing services to taxonomists for standard genome sequencing and annotation.</title>
        <authorList>
            <consortium name="The Broad Institute Genomics Platform"/>
            <consortium name="The Broad Institute Genome Sequencing Center for Infectious Disease"/>
            <person name="Wu L."/>
            <person name="Ma J."/>
        </authorList>
    </citation>
    <scope>NUCLEOTIDE SEQUENCE [LARGE SCALE GENOMIC DNA]</scope>
    <source>
        <strain evidence="2">CCUG 55328</strain>
    </source>
</reference>
<name>A0ABW3TL05_9RHOB</name>
<proteinExistence type="predicted"/>
<accession>A0ABW3TL05</accession>
<organism evidence="1 2">
    <name type="scientific">Seohaeicola saemankumensis</name>
    <dbReference type="NCBI Taxonomy" id="481181"/>
    <lineage>
        <taxon>Bacteria</taxon>
        <taxon>Pseudomonadati</taxon>
        <taxon>Pseudomonadota</taxon>
        <taxon>Alphaproteobacteria</taxon>
        <taxon>Rhodobacterales</taxon>
        <taxon>Roseobacteraceae</taxon>
        <taxon>Seohaeicola</taxon>
    </lineage>
</organism>